<dbReference type="Proteomes" id="UP000799118">
    <property type="component" value="Unassembled WGS sequence"/>
</dbReference>
<feature type="region of interest" description="Disordered" evidence="1">
    <location>
        <begin position="57"/>
        <end position="92"/>
    </location>
</feature>
<dbReference type="EMBL" id="ML769880">
    <property type="protein sequence ID" value="KAE9386429.1"/>
    <property type="molecule type" value="Genomic_DNA"/>
</dbReference>
<evidence type="ECO:0000313" key="2">
    <source>
        <dbReference type="EMBL" id="KAE9386429.1"/>
    </source>
</evidence>
<reference evidence="2" key="1">
    <citation type="journal article" date="2019" name="Environ. Microbiol.">
        <title>Fungal ecological strategies reflected in gene transcription - a case study of two litter decomposers.</title>
        <authorList>
            <person name="Barbi F."/>
            <person name="Kohler A."/>
            <person name="Barry K."/>
            <person name="Baskaran P."/>
            <person name="Daum C."/>
            <person name="Fauchery L."/>
            <person name="Ihrmark K."/>
            <person name="Kuo A."/>
            <person name="LaButti K."/>
            <person name="Lipzen A."/>
            <person name="Morin E."/>
            <person name="Grigoriev I.V."/>
            <person name="Henrissat B."/>
            <person name="Lindahl B."/>
            <person name="Martin F."/>
        </authorList>
    </citation>
    <scope>NUCLEOTIDE SEQUENCE</scope>
    <source>
        <strain evidence="2">JB14</strain>
    </source>
</reference>
<accession>A0A6A4GL17</accession>
<keyword evidence="3" id="KW-1185">Reference proteome</keyword>
<sequence length="92" mass="10169">MVDLLFRPRTKLGKYAWIESRGRLCVALVRKAIILCGKEMMRWVMWSAVEGAGVSHPIPTKTGTGEFGTHRRQMATIGTTGTTRPLPLANDA</sequence>
<evidence type="ECO:0000256" key="1">
    <source>
        <dbReference type="SAM" id="MobiDB-lite"/>
    </source>
</evidence>
<name>A0A6A4GL17_9AGAR</name>
<organism evidence="2 3">
    <name type="scientific">Gymnopus androsaceus JB14</name>
    <dbReference type="NCBI Taxonomy" id="1447944"/>
    <lineage>
        <taxon>Eukaryota</taxon>
        <taxon>Fungi</taxon>
        <taxon>Dikarya</taxon>
        <taxon>Basidiomycota</taxon>
        <taxon>Agaricomycotina</taxon>
        <taxon>Agaricomycetes</taxon>
        <taxon>Agaricomycetidae</taxon>
        <taxon>Agaricales</taxon>
        <taxon>Marasmiineae</taxon>
        <taxon>Omphalotaceae</taxon>
        <taxon>Gymnopus</taxon>
    </lineage>
</organism>
<gene>
    <name evidence="2" type="ORF">BT96DRAFT_928216</name>
</gene>
<protein>
    <submittedName>
        <fullName evidence="2">Uncharacterized protein</fullName>
    </submittedName>
</protein>
<proteinExistence type="predicted"/>
<evidence type="ECO:0000313" key="3">
    <source>
        <dbReference type="Proteomes" id="UP000799118"/>
    </source>
</evidence>
<dbReference type="AlphaFoldDB" id="A0A6A4GL17"/>